<evidence type="ECO:0000256" key="1">
    <source>
        <dbReference type="SAM" id="MobiDB-lite"/>
    </source>
</evidence>
<sequence length="99" mass="10645">MDPATTAVMKLAAPISSPTAMLALFEPMAAKVLKTSGDPLPKAKNVTPARLSLRPRIAEMVLRLTLKKSLAAMPMVVKSKPSQQTRMTKARDCALARSQ</sequence>
<name>H1VUU6_COLHI</name>
<reference evidence="3" key="1">
    <citation type="journal article" date="2012" name="Nat. Genet.">
        <title>Lifestyle transitions in plant pathogenic Colletotrichum fungi deciphered by genome and transcriptome analyses.</title>
        <authorList>
            <person name="O'Connell R.J."/>
            <person name="Thon M.R."/>
            <person name="Hacquard S."/>
            <person name="Amyotte S.G."/>
            <person name="Kleemann J."/>
            <person name="Torres M.F."/>
            <person name="Damm U."/>
            <person name="Buiate E.A."/>
            <person name="Epstein L."/>
            <person name="Alkan N."/>
            <person name="Altmueller J."/>
            <person name="Alvarado-Balderrama L."/>
            <person name="Bauser C.A."/>
            <person name="Becker C."/>
            <person name="Birren B.W."/>
            <person name="Chen Z."/>
            <person name="Choi J."/>
            <person name="Crouch J.A."/>
            <person name="Duvick J.P."/>
            <person name="Farman M.A."/>
            <person name="Gan P."/>
            <person name="Heiman D."/>
            <person name="Henrissat B."/>
            <person name="Howard R.J."/>
            <person name="Kabbage M."/>
            <person name="Koch C."/>
            <person name="Kracher B."/>
            <person name="Kubo Y."/>
            <person name="Law A.D."/>
            <person name="Lebrun M.-H."/>
            <person name="Lee Y.-H."/>
            <person name="Miyara I."/>
            <person name="Moore N."/>
            <person name="Neumann U."/>
            <person name="Nordstroem K."/>
            <person name="Panaccione D.G."/>
            <person name="Panstruga R."/>
            <person name="Place M."/>
            <person name="Proctor R.H."/>
            <person name="Prusky D."/>
            <person name="Rech G."/>
            <person name="Reinhardt R."/>
            <person name="Rollins J.A."/>
            <person name="Rounsley S."/>
            <person name="Schardl C.L."/>
            <person name="Schwartz D.C."/>
            <person name="Shenoy N."/>
            <person name="Shirasu K."/>
            <person name="Sikhakolli U.R."/>
            <person name="Stueber K."/>
            <person name="Sukno S.A."/>
            <person name="Sweigard J.A."/>
            <person name="Takano Y."/>
            <person name="Takahara H."/>
            <person name="Trail F."/>
            <person name="van der Does H.C."/>
            <person name="Voll L.M."/>
            <person name="Will I."/>
            <person name="Young S."/>
            <person name="Zeng Q."/>
            <person name="Zhang J."/>
            <person name="Zhou S."/>
            <person name="Dickman M.B."/>
            <person name="Schulze-Lefert P."/>
            <person name="Ver Loren van Themaat E."/>
            <person name="Ma L.-J."/>
            <person name="Vaillancourt L.J."/>
        </authorList>
    </citation>
    <scope>NUCLEOTIDE SEQUENCE [LARGE SCALE GENOMIC DNA]</scope>
    <source>
        <strain evidence="3">IMI 349063</strain>
    </source>
</reference>
<dbReference type="Proteomes" id="UP000007174">
    <property type="component" value="Unassembled WGS sequence"/>
</dbReference>
<dbReference type="EMBL" id="CACQ02006551">
    <property type="protein sequence ID" value="CCF44005.1"/>
    <property type="molecule type" value="Genomic_DNA"/>
</dbReference>
<proteinExistence type="predicted"/>
<dbReference type="HOGENOM" id="CLU_2320231_0_0_1"/>
<gene>
    <name evidence="2" type="ORF">CH063_13549</name>
</gene>
<organism evidence="2 3">
    <name type="scientific">Colletotrichum higginsianum (strain IMI 349063)</name>
    <name type="common">Crucifer anthracnose fungus</name>
    <dbReference type="NCBI Taxonomy" id="759273"/>
    <lineage>
        <taxon>Eukaryota</taxon>
        <taxon>Fungi</taxon>
        <taxon>Dikarya</taxon>
        <taxon>Ascomycota</taxon>
        <taxon>Pezizomycotina</taxon>
        <taxon>Sordariomycetes</taxon>
        <taxon>Hypocreomycetidae</taxon>
        <taxon>Glomerellales</taxon>
        <taxon>Glomerellaceae</taxon>
        <taxon>Colletotrichum</taxon>
        <taxon>Colletotrichum destructivum species complex</taxon>
    </lineage>
</organism>
<protein>
    <submittedName>
        <fullName evidence="2">Uncharacterized protein</fullName>
    </submittedName>
</protein>
<evidence type="ECO:0000313" key="3">
    <source>
        <dbReference type="Proteomes" id="UP000007174"/>
    </source>
</evidence>
<dbReference type="AlphaFoldDB" id="H1VUU6"/>
<feature type="compositionally biased region" description="Basic and acidic residues" evidence="1">
    <location>
        <begin position="89"/>
        <end position="99"/>
    </location>
</feature>
<feature type="region of interest" description="Disordered" evidence="1">
    <location>
        <begin position="78"/>
        <end position="99"/>
    </location>
</feature>
<evidence type="ECO:0000313" key="2">
    <source>
        <dbReference type="EMBL" id="CCF44005.1"/>
    </source>
</evidence>
<accession>H1VUU6</accession>